<feature type="transmembrane region" description="Helical" evidence="1">
    <location>
        <begin position="26"/>
        <end position="48"/>
    </location>
</feature>
<evidence type="ECO:0000256" key="1">
    <source>
        <dbReference type="SAM" id="Phobius"/>
    </source>
</evidence>
<evidence type="ECO:0000313" key="3">
    <source>
        <dbReference type="EMBL" id="MBO8439675.1"/>
    </source>
</evidence>
<dbReference type="EMBL" id="JADIMV010000056">
    <property type="protein sequence ID" value="MBO8439675.1"/>
    <property type="molecule type" value="Genomic_DNA"/>
</dbReference>
<keyword evidence="1" id="KW-0472">Membrane</keyword>
<evidence type="ECO:0000259" key="2">
    <source>
        <dbReference type="PROSITE" id="PS51178"/>
    </source>
</evidence>
<feature type="domain" description="PASTA" evidence="2">
    <location>
        <begin position="55"/>
        <end position="121"/>
    </location>
</feature>
<evidence type="ECO:0000313" key="4">
    <source>
        <dbReference type="Proteomes" id="UP000712007"/>
    </source>
</evidence>
<dbReference type="SUPFAM" id="SSF54184">
    <property type="entry name" value="Penicillin-binding protein 2x (pbp-2x), c-terminal domain"/>
    <property type="match status" value="1"/>
</dbReference>
<dbReference type="Proteomes" id="UP000712007">
    <property type="component" value="Unassembled WGS sequence"/>
</dbReference>
<feature type="domain" description="PASTA" evidence="2">
    <location>
        <begin position="196"/>
        <end position="269"/>
    </location>
</feature>
<reference evidence="3" key="1">
    <citation type="submission" date="2020-10" db="EMBL/GenBank/DDBJ databases">
        <authorList>
            <person name="Gilroy R."/>
        </authorList>
    </citation>
    <scope>NUCLEOTIDE SEQUENCE</scope>
    <source>
        <strain evidence="3">3924</strain>
    </source>
</reference>
<dbReference type="PROSITE" id="PS51178">
    <property type="entry name" value="PASTA"/>
    <property type="match status" value="2"/>
</dbReference>
<dbReference type="Pfam" id="PF03793">
    <property type="entry name" value="PASTA"/>
    <property type="match status" value="2"/>
</dbReference>
<reference evidence="3" key="2">
    <citation type="journal article" date="2021" name="PeerJ">
        <title>Extensive microbial diversity within the chicken gut microbiome revealed by metagenomics and culture.</title>
        <authorList>
            <person name="Gilroy R."/>
            <person name="Ravi A."/>
            <person name="Getino M."/>
            <person name="Pursley I."/>
            <person name="Horton D.L."/>
            <person name="Alikhan N.F."/>
            <person name="Baker D."/>
            <person name="Gharbi K."/>
            <person name="Hall N."/>
            <person name="Watson M."/>
            <person name="Adriaenssens E.M."/>
            <person name="Foster-Nyarko E."/>
            <person name="Jarju S."/>
            <person name="Secka A."/>
            <person name="Antonio M."/>
            <person name="Oren A."/>
            <person name="Chaudhuri R.R."/>
            <person name="La Ragione R."/>
            <person name="Hildebrand F."/>
            <person name="Pallen M.J."/>
        </authorList>
    </citation>
    <scope>NUCLEOTIDE SEQUENCE</scope>
    <source>
        <strain evidence="3">3924</strain>
    </source>
</reference>
<comment type="caution">
    <text evidence="3">The sequence shown here is derived from an EMBL/GenBank/DDBJ whole genome shotgun (WGS) entry which is preliminary data.</text>
</comment>
<dbReference type="Gene3D" id="3.30.10.20">
    <property type="match status" value="2"/>
</dbReference>
<gene>
    <name evidence="3" type="ORF">IAC51_03390</name>
</gene>
<dbReference type="AlphaFoldDB" id="A0A940DJ82"/>
<dbReference type="InterPro" id="IPR005543">
    <property type="entry name" value="PASTA_dom"/>
</dbReference>
<keyword evidence="1" id="KW-0812">Transmembrane</keyword>
<accession>A0A940DJ82</accession>
<dbReference type="CDD" id="cd06577">
    <property type="entry name" value="PASTA_pknB"/>
    <property type="match status" value="2"/>
</dbReference>
<name>A0A940DJ82_9BACT</name>
<keyword evidence="1" id="KW-1133">Transmembrane helix</keyword>
<dbReference type="SMART" id="SM00740">
    <property type="entry name" value="PASTA"/>
    <property type="match status" value="2"/>
</dbReference>
<sequence length="286" mass="32305">MATKKTTKKQSAGGGTFLRFIKSRFLWLNLLAAVLAGVMICLGVLWWLKAYTRHGEAIEVPDLTGLYVEEAEILLKERNLSYELIDSVYRRSLRPGEIAEQSPAKGSFVKKNRKIYLIINAKSKRMVRFGDLKGESFRKAQSNYRNSGFVVDSIEHKPAPYADEVLDIRLLADNRQLQDGEMIPEGSSLILVVGKTEEGLEVVIPVFRGATYEQAVAMVGQHGLTLGATSFDKEPADDADRLLYYVYRQEPHAGESVGIGTRVDLWFSKDKNKRYVEKKTDDEEFF</sequence>
<proteinExistence type="predicted"/>
<protein>
    <submittedName>
        <fullName evidence="3">PASTA domain-containing protein</fullName>
    </submittedName>
</protein>
<organism evidence="3 4">
    <name type="scientific">Candidatus Aphodosoma intestinipullorum</name>
    <dbReference type="NCBI Taxonomy" id="2840674"/>
    <lineage>
        <taxon>Bacteria</taxon>
        <taxon>Pseudomonadati</taxon>
        <taxon>Bacteroidota</taxon>
        <taxon>Bacteroidia</taxon>
        <taxon>Bacteroidales</taxon>
        <taxon>Candidatus Aphodosoma</taxon>
    </lineage>
</organism>